<keyword evidence="1" id="KW-1133">Transmembrane helix</keyword>
<comment type="caution">
    <text evidence="2">The sequence shown here is derived from an EMBL/GenBank/DDBJ whole genome shotgun (WGS) entry which is preliminary data.</text>
</comment>
<proteinExistence type="predicted"/>
<organism evidence="2 3">
    <name type="scientific">Evansella vedderi</name>
    <dbReference type="NCBI Taxonomy" id="38282"/>
    <lineage>
        <taxon>Bacteria</taxon>
        <taxon>Bacillati</taxon>
        <taxon>Bacillota</taxon>
        <taxon>Bacilli</taxon>
        <taxon>Bacillales</taxon>
        <taxon>Bacillaceae</taxon>
        <taxon>Evansella</taxon>
    </lineage>
</organism>
<feature type="transmembrane region" description="Helical" evidence="1">
    <location>
        <begin position="66"/>
        <end position="83"/>
    </location>
</feature>
<name>A0ABT9ZTA0_9BACI</name>
<keyword evidence="3" id="KW-1185">Reference proteome</keyword>
<evidence type="ECO:0008006" key="4">
    <source>
        <dbReference type="Google" id="ProtNLM"/>
    </source>
</evidence>
<feature type="transmembrane region" description="Helical" evidence="1">
    <location>
        <begin position="33"/>
        <end position="59"/>
    </location>
</feature>
<dbReference type="RefSeq" id="WP_307324341.1">
    <property type="nucleotide sequence ID" value="NZ_JAUSUG010000005.1"/>
</dbReference>
<reference evidence="2 3" key="1">
    <citation type="submission" date="2023-07" db="EMBL/GenBank/DDBJ databases">
        <title>Genomic Encyclopedia of Type Strains, Phase IV (KMG-IV): sequencing the most valuable type-strain genomes for metagenomic binning, comparative biology and taxonomic classification.</title>
        <authorList>
            <person name="Goeker M."/>
        </authorList>
    </citation>
    <scope>NUCLEOTIDE SEQUENCE [LARGE SCALE GENOMIC DNA]</scope>
    <source>
        <strain evidence="2 3">DSM 9768</strain>
    </source>
</reference>
<protein>
    <recommendedName>
        <fullName evidence="4">NADH dehydrogenase subunit 6</fullName>
    </recommendedName>
</protein>
<evidence type="ECO:0000256" key="1">
    <source>
        <dbReference type="SAM" id="Phobius"/>
    </source>
</evidence>
<accession>A0ABT9ZTA0</accession>
<feature type="transmembrane region" description="Helical" evidence="1">
    <location>
        <begin position="152"/>
        <end position="169"/>
    </location>
</feature>
<evidence type="ECO:0000313" key="2">
    <source>
        <dbReference type="EMBL" id="MDQ0254419.1"/>
    </source>
</evidence>
<feature type="transmembrane region" description="Helical" evidence="1">
    <location>
        <begin position="120"/>
        <end position="140"/>
    </location>
</feature>
<dbReference type="Proteomes" id="UP001230005">
    <property type="component" value="Unassembled WGS sequence"/>
</dbReference>
<gene>
    <name evidence="2" type="ORF">J2S74_001794</name>
</gene>
<keyword evidence="1" id="KW-0812">Transmembrane</keyword>
<sequence length="170" mass="19345">MISFLLFVLFLTVAGLAIGTLIAVKVWYSLPIFLFIIAAFCFGTFWIGVLFGAAFFSWLPVFITKFIIILFCIGLVIYFFRQFHPSYGYFPYRGWIHWALIALFFFLIGLEFASIGLSAWLLLLLLPIFLGAVFGGTILMGKLKVLYRGSSVFLYLPLALFVFLAIFKLL</sequence>
<evidence type="ECO:0000313" key="3">
    <source>
        <dbReference type="Proteomes" id="UP001230005"/>
    </source>
</evidence>
<keyword evidence="1" id="KW-0472">Membrane</keyword>
<dbReference type="EMBL" id="JAUSUG010000005">
    <property type="protein sequence ID" value="MDQ0254419.1"/>
    <property type="molecule type" value="Genomic_DNA"/>
</dbReference>
<feature type="transmembrane region" description="Helical" evidence="1">
    <location>
        <begin position="95"/>
        <end position="113"/>
    </location>
</feature>